<accession>L8WTE3</accession>
<keyword evidence="2" id="KW-1185">Reference proteome</keyword>
<reference evidence="1 2" key="1">
    <citation type="journal article" date="2013" name="Nat. Commun.">
        <title>The evolution and pathogenic mechanisms of the rice sheath blight pathogen.</title>
        <authorList>
            <person name="Zheng A."/>
            <person name="Lin R."/>
            <person name="Xu L."/>
            <person name="Qin P."/>
            <person name="Tang C."/>
            <person name="Ai P."/>
            <person name="Zhang D."/>
            <person name="Liu Y."/>
            <person name="Sun Z."/>
            <person name="Feng H."/>
            <person name="Wang Y."/>
            <person name="Chen Y."/>
            <person name="Liang X."/>
            <person name="Fu R."/>
            <person name="Li Q."/>
            <person name="Zhang J."/>
            <person name="Yu X."/>
            <person name="Xie Z."/>
            <person name="Ding L."/>
            <person name="Guan P."/>
            <person name="Tang J."/>
            <person name="Liang Y."/>
            <person name="Wang S."/>
            <person name="Deng Q."/>
            <person name="Li S."/>
            <person name="Zhu J."/>
            <person name="Wang L."/>
            <person name="Liu H."/>
            <person name="Li P."/>
        </authorList>
    </citation>
    <scope>NUCLEOTIDE SEQUENCE [LARGE SCALE GENOMIC DNA]</scope>
    <source>
        <strain evidence="2">AG-1 IA</strain>
    </source>
</reference>
<name>L8WTE3_THACA</name>
<protein>
    <submittedName>
        <fullName evidence="1">Uncharacterized protein</fullName>
    </submittedName>
</protein>
<dbReference type="EMBL" id="AFRT01001098">
    <property type="protein sequence ID" value="ELU41245.1"/>
    <property type="molecule type" value="Genomic_DNA"/>
</dbReference>
<dbReference type="AlphaFoldDB" id="L8WTE3"/>
<dbReference type="Proteomes" id="UP000011668">
    <property type="component" value="Unassembled WGS sequence"/>
</dbReference>
<proteinExistence type="predicted"/>
<evidence type="ECO:0000313" key="1">
    <source>
        <dbReference type="EMBL" id="ELU41245.1"/>
    </source>
</evidence>
<dbReference type="HOGENOM" id="CLU_2307958_0_0_1"/>
<gene>
    <name evidence="1" type="ORF">AG1IA_04728</name>
</gene>
<organism evidence="1 2">
    <name type="scientific">Thanatephorus cucumeris (strain AG1-IA)</name>
    <name type="common">Rice sheath blight fungus</name>
    <name type="synonym">Rhizoctonia solani</name>
    <dbReference type="NCBI Taxonomy" id="983506"/>
    <lineage>
        <taxon>Eukaryota</taxon>
        <taxon>Fungi</taxon>
        <taxon>Dikarya</taxon>
        <taxon>Basidiomycota</taxon>
        <taxon>Agaricomycotina</taxon>
        <taxon>Agaricomycetes</taxon>
        <taxon>Cantharellales</taxon>
        <taxon>Ceratobasidiaceae</taxon>
        <taxon>Rhizoctonia</taxon>
        <taxon>Rhizoctonia solani AG-1</taxon>
    </lineage>
</organism>
<sequence>MRIGTIGTGVIAQKVVDPNREGHIEMSMENGRNTGAGISIETGSEAETEIRTEEETGTCLEGNGIGLEGLMMSAIVVDNRFIFDTSLCKTWTLKTRVYCS</sequence>
<comment type="caution">
    <text evidence="1">The sequence shown here is derived from an EMBL/GenBank/DDBJ whole genome shotgun (WGS) entry which is preliminary data.</text>
</comment>
<evidence type="ECO:0000313" key="2">
    <source>
        <dbReference type="Proteomes" id="UP000011668"/>
    </source>
</evidence>